<protein>
    <recommendedName>
        <fullName evidence="3">Surface layer protein</fullName>
    </recommendedName>
</protein>
<organism evidence="1 2">
    <name type="scientific">Rugosimonospora acidiphila</name>
    <dbReference type="NCBI Taxonomy" id="556531"/>
    <lineage>
        <taxon>Bacteria</taxon>
        <taxon>Bacillati</taxon>
        <taxon>Actinomycetota</taxon>
        <taxon>Actinomycetes</taxon>
        <taxon>Micromonosporales</taxon>
        <taxon>Micromonosporaceae</taxon>
        <taxon>Rugosimonospora</taxon>
    </lineage>
</organism>
<proteinExistence type="predicted"/>
<keyword evidence="2" id="KW-1185">Reference proteome</keyword>
<dbReference type="InterPro" id="IPR011041">
    <property type="entry name" value="Quinoprot_gluc/sorb_DH_b-prop"/>
</dbReference>
<dbReference type="SUPFAM" id="SSF50952">
    <property type="entry name" value="Soluble quinoprotein glucose dehydrogenase"/>
    <property type="match status" value="1"/>
</dbReference>
<reference evidence="2" key="1">
    <citation type="journal article" date="2019" name="Int. J. Syst. Evol. Microbiol.">
        <title>The Global Catalogue of Microorganisms (GCM) 10K type strain sequencing project: providing services to taxonomists for standard genome sequencing and annotation.</title>
        <authorList>
            <consortium name="The Broad Institute Genomics Platform"/>
            <consortium name="The Broad Institute Genome Sequencing Center for Infectious Disease"/>
            <person name="Wu L."/>
            <person name="Ma J."/>
        </authorList>
    </citation>
    <scope>NUCLEOTIDE SEQUENCE [LARGE SCALE GENOMIC DNA]</scope>
    <source>
        <strain evidence="2">JCM 18304</strain>
    </source>
</reference>
<dbReference type="EMBL" id="BAABJQ010000008">
    <property type="protein sequence ID" value="GAA5186067.1"/>
    <property type="molecule type" value="Genomic_DNA"/>
</dbReference>
<name>A0ABP9RU88_9ACTN</name>
<sequence>MERSGRAREETVMDGYGLRTSDVEIDSAGPITFGPDGILFLADNLAARILAVDLADPDRDADSAPFDLDDVDVRVGSLLGCDAADIDIRDIAVHSGSHNLYLSVQRGRGDAGRAVLVRVDTADATITDVPLTGVPMAQVDIADAPAPDDERLDVTLPLGDEGEELQVGARTVRILRRPIRTSTITDMSYADGELLVAGLSNEEFSSKLRRIPFPFPDASATDGVVGNNLEIFHVSHGKWETHAPIRTFVPYQDGRSILASYTCTPVVHIPLTDLRSGTKVVGRTVAELGAVNQPLDMVSFRQDGREHLLVANSAHGLVKISCQDIDAQKPLTQPHEPVGVPRQTEQVPGVIRLANLDAGHVLALQRTEDSRIHLRSLKTSSL</sequence>
<dbReference type="Proteomes" id="UP001501570">
    <property type="component" value="Unassembled WGS sequence"/>
</dbReference>
<gene>
    <name evidence="1" type="ORF">GCM10023322_31480</name>
</gene>
<evidence type="ECO:0008006" key="3">
    <source>
        <dbReference type="Google" id="ProtNLM"/>
    </source>
</evidence>
<evidence type="ECO:0000313" key="2">
    <source>
        <dbReference type="Proteomes" id="UP001501570"/>
    </source>
</evidence>
<comment type="caution">
    <text evidence="1">The sequence shown here is derived from an EMBL/GenBank/DDBJ whole genome shotgun (WGS) entry which is preliminary data.</text>
</comment>
<accession>A0ABP9RU88</accession>
<evidence type="ECO:0000313" key="1">
    <source>
        <dbReference type="EMBL" id="GAA5186067.1"/>
    </source>
</evidence>